<dbReference type="EMBL" id="JACHFF010000002">
    <property type="protein sequence ID" value="MBB6423777.1"/>
    <property type="molecule type" value="Genomic_DNA"/>
</dbReference>
<dbReference type="GO" id="GO:0006508">
    <property type="term" value="P:proteolysis"/>
    <property type="evidence" value="ECO:0007669"/>
    <property type="project" value="UniProtKB-KW"/>
</dbReference>
<dbReference type="InterPro" id="IPR016181">
    <property type="entry name" value="Acyl_CoA_acyltransferase"/>
</dbReference>
<dbReference type="Pfam" id="PF00583">
    <property type="entry name" value="Acetyltransf_1"/>
    <property type="match status" value="1"/>
</dbReference>
<dbReference type="PANTHER" id="PTHR42919">
    <property type="entry name" value="N-ALPHA-ACETYLTRANSFERASE"/>
    <property type="match status" value="1"/>
</dbReference>
<dbReference type="Proteomes" id="UP000545588">
    <property type="component" value="Unassembled WGS sequence"/>
</dbReference>
<keyword evidence="4" id="KW-0645">Protease</keyword>
<proteinExistence type="predicted"/>
<evidence type="ECO:0000313" key="7">
    <source>
        <dbReference type="Proteomes" id="UP000545588"/>
    </source>
</evidence>
<protein>
    <submittedName>
        <fullName evidence="4">Protease synthase and sporulation negative regulatory protein PAI 1</fullName>
    </submittedName>
    <submittedName>
        <fullName evidence="5">Ribosomal protein S18 acetylase RimI-like enzyme</fullName>
    </submittedName>
</protein>
<comment type="caution">
    <text evidence="4">The sequence shown here is derived from an EMBL/GenBank/DDBJ whole genome shotgun (WGS) entry which is preliminary data.</text>
</comment>
<dbReference type="SUPFAM" id="SSF55729">
    <property type="entry name" value="Acyl-CoA N-acyltransferases (Nat)"/>
    <property type="match status" value="1"/>
</dbReference>
<dbReference type="PANTHER" id="PTHR42919:SF8">
    <property type="entry name" value="N-ALPHA-ACETYLTRANSFERASE 50"/>
    <property type="match status" value="1"/>
</dbReference>
<feature type="domain" description="N-acetyltransferase" evidence="3">
    <location>
        <begin position="3"/>
        <end position="172"/>
    </location>
</feature>
<accession>A0A6V7R0I3</accession>
<gene>
    <name evidence="4" type="primary">paiA_1</name>
    <name evidence="5" type="ORF">HNR41_001749</name>
    <name evidence="4" type="ORF">JEOCOQ751_00030</name>
</gene>
<dbReference type="AlphaFoldDB" id="A0A6V7R0I3"/>
<keyword evidence="4" id="KW-0378">Hydrolase</keyword>
<evidence type="ECO:0000259" key="3">
    <source>
        <dbReference type="PROSITE" id="PS51186"/>
    </source>
</evidence>
<organism evidence="4 6">
    <name type="scientific">Jeotgalicoccus coquinae</name>
    <dbReference type="NCBI Taxonomy" id="709509"/>
    <lineage>
        <taxon>Bacteria</taxon>
        <taxon>Bacillati</taxon>
        <taxon>Bacillota</taxon>
        <taxon>Bacilli</taxon>
        <taxon>Bacillales</taxon>
        <taxon>Staphylococcaceae</taxon>
        <taxon>Jeotgalicoccus</taxon>
    </lineage>
</organism>
<dbReference type="CDD" id="cd04301">
    <property type="entry name" value="NAT_SF"/>
    <property type="match status" value="1"/>
</dbReference>
<dbReference type="InterPro" id="IPR051556">
    <property type="entry name" value="N-term/lysine_N-AcTrnsfr"/>
</dbReference>
<evidence type="ECO:0000256" key="1">
    <source>
        <dbReference type="ARBA" id="ARBA00022679"/>
    </source>
</evidence>
<evidence type="ECO:0000313" key="5">
    <source>
        <dbReference type="EMBL" id="MBB6423777.1"/>
    </source>
</evidence>
<keyword evidence="1" id="KW-0808">Transferase</keyword>
<dbReference type="GO" id="GO:0008233">
    <property type="term" value="F:peptidase activity"/>
    <property type="evidence" value="ECO:0007669"/>
    <property type="project" value="UniProtKB-KW"/>
</dbReference>
<dbReference type="Gene3D" id="3.40.630.30">
    <property type="match status" value="1"/>
</dbReference>
<dbReference type="InterPro" id="IPR000182">
    <property type="entry name" value="GNAT_dom"/>
</dbReference>
<keyword evidence="2" id="KW-0012">Acyltransferase</keyword>
<reference evidence="4 6" key="1">
    <citation type="submission" date="2020-07" db="EMBL/GenBank/DDBJ databases">
        <authorList>
            <person name="Criscuolo A."/>
        </authorList>
    </citation>
    <scope>NUCLEOTIDE SEQUENCE [LARGE SCALE GENOMIC DNA]</scope>
    <source>
        <strain evidence="4">CIP111751</strain>
    </source>
</reference>
<dbReference type="Proteomes" id="UP000534001">
    <property type="component" value="Unassembled WGS sequence"/>
</dbReference>
<name>A0A6V7R0I3_9STAP</name>
<sequence>MTSYITRCTINDTEALLKLSYDTFYEAFEAQNTKENMKAYSNDAFTAEKIRDELNNPDSQFYFIYSNDEPAGYLKVNVDSAQSEPMGHSSLEVQRIYILQKYHKQGFGKELLNLSYDIARKLNKNKIWLGVWEKNENAIGFYKKQGFKKTGSHSFFMGDDEQTDIIAERILSLE</sequence>
<dbReference type="RefSeq" id="WP_184283701.1">
    <property type="nucleotide sequence ID" value="NZ_BMCO01000002.1"/>
</dbReference>
<reference evidence="5 7" key="2">
    <citation type="submission" date="2020-08" db="EMBL/GenBank/DDBJ databases">
        <title>Genomic Encyclopedia of Type Strains, Phase IV (KMG-IV): sequencing the most valuable type-strain genomes for metagenomic binning, comparative biology and taxonomic classification.</title>
        <authorList>
            <person name="Goeker M."/>
        </authorList>
    </citation>
    <scope>NUCLEOTIDE SEQUENCE [LARGE SCALE GENOMIC DNA]</scope>
    <source>
        <strain evidence="5 7">DSM 22419</strain>
    </source>
</reference>
<evidence type="ECO:0000313" key="6">
    <source>
        <dbReference type="Proteomes" id="UP000534001"/>
    </source>
</evidence>
<dbReference type="PROSITE" id="PS51186">
    <property type="entry name" value="GNAT"/>
    <property type="match status" value="1"/>
</dbReference>
<dbReference type="EMBL" id="CAJEWA010000004">
    <property type="protein sequence ID" value="CAD2070715.1"/>
    <property type="molecule type" value="Genomic_DNA"/>
</dbReference>
<evidence type="ECO:0000256" key="2">
    <source>
        <dbReference type="ARBA" id="ARBA00023315"/>
    </source>
</evidence>
<keyword evidence="7" id="KW-1185">Reference proteome</keyword>
<evidence type="ECO:0000313" key="4">
    <source>
        <dbReference type="EMBL" id="CAD2070715.1"/>
    </source>
</evidence>
<dbReference type="GO" id="GO:0016747">
    <property type="term" value="F:acyltransferase activity, transferring groups other than amino-acyl groups"/>
    <property type="evidence" value="ECO:0007669"/>
    <property type="project" value="InterPro"/>
</dbReference>